<keyword evidence="2" id="KW-1283">Bacterial microcompartment</keyword>
<name>A0A0F9WVL7_9ZZZZ</name>
<dbReference type="Pfam" id="PF03319">
    <property type="entry name" value="EutN_CcmL"/>
    <property type="match status" value="1"/>
</dbReference>
<reference evidence="3" key="1">
    <citation type="journal article" date="2015" name="Nature">
        <title>Complex archaea that bridge the gap between prokaryotes and eukaryotes.</title>
        <authorList>
            <person name="Spang A."/>
            <person name="Saw J.H."/>
            <person name="Jorgensen S.L."/>
            <person name="Zaremba-Niedzwiedzka K."/>
            <person name="Martijn J."/>
            <person name="Lind A.E."/>
            <person name="van Eijk R."/>
            <person name="Schleper C."/>
            <person name="Guy L."/>
            <person name="Ettema T.J."/>
        </authorList>
    </citation>
    <scope>NUCLEOTIDE SEQUENCE</scope>
</reference>
<organism evidence="3">
    <name type="scientific">marine sediment metagenome</name>
    <dbReference type="NCBI Taxonomy" id="412755"/>
    <lineage>
        <taxon>unclassified sequences</taxon>
        <taxon>metagenomes</taxon>
        <taxon>ecological metagenomes</taxon>
    </lineage>
</organism>
<protein>
    <recommendedName>
        <fullName evidence="4">Ethanolamine utilization protein EutN</fullName>
    </recommendedName>
</protein>
<accession>A0A0F9WVL7</accession>
<dbReference type="EMBL" id="LAZR01000192">
    <property type="protein sequence ID" value="KKN82983.1"/>
    <property type="molecule type" value="Genomic_DNA"/>
</dbReference>
<comment type="caution">
    <text evidence="3">The sequence shown here is derived from an EMBL/GenBank/DDBJ whole genome shotgun (WGS) entry which is preliminary data.</text>
</comment>
<dbReference type="SUPFAM" id="SSF159133">
    <property type="entry name" value="EutN/CcmL-like"/>
    <property type="match status" value="1"/>
</dbReference>
<comment type="subcellular location">
    <subcellularLocation>
        <location evidence="1">Bacterial microcompartment</location>
    </subcellularLocation>
</comment>
<evidence type="ECO:0000256" key="1">
    <source>
        <dbReference type="ARBA" id="ARBA00024322"/>
    </source>
</evidence>
<gene>
    <name evidence="3" type="ORF">LCGC14_0303980</name>
</gene>
<dbReference type="PANTHER" id="PTHR36539">
    <property type="entry name" value="ETHANOLAMINE UTILIZATION PROTEIN EUTN"/>
    <property type="match status" value="1"/>
</dbReference>
<evidence type="ECO:0000256" key="2">
    <source>
        <dbReference type="ARBA" id="ARBA00024446"/>
    </source>
</evidence>
<dbReference type="Gene3D" id="2.40.50.220">
    <property type="entry name" value="EutN/Ccml"/>
    <property type="match status" value="1"/>
</dbReference>
<dbReference type="GO" id="GO:0031469">
    <property type="term" value="C:bacterial microcompartment"/>
    <property type="evidence" value="ECO:0007669"/>
    <property type="project" value="UniProtKB-SubCell"/>
</dbReference>
<dbReference type="PANTHER" id="PTHR36539:SF2">
    <property type="entry name" value="ETHANOLAMINE UTILIZATION PROTEIN"/>
    <property type="match status" value="1"/>
</dbReference>
<dbReference type="PROSITE" id="PS51932">
    <property type="entry name" value="BMV"/>
    <property type="match status" value="1"/>
</dbReference>
<sequence>MLIGLVEGNVVTTIKHPSMQGWKVLIVQPLDPQGRPQEDPLLAIDMLGAGHGTKVLITNDGRGAREMVGDKTSPVRWSVVGIIDEA</sequence>
<evidence type="ECO:0008006" key="4">
    <source>
        <dbReference type="Google" id="ProtNLM"/>
    </source>
</evidence>
<proteinExistence type="predicted"/>
<dbReference type="InterPro" id="IPR004992">
    <property type="entry name" value="EutN_CcmL"/>
</dbReference>
<evidence type="ECO:0000313" key="3">
    <source>
        <dbReference type="EMBL" id="KKN82983.1"/>
    </source>
</evidence>
<dbReference type="CDD" id="cd01614">
    <property type="entry name" value="EutN_CcmL"/>
    <property type="match status" value="1"/>
</dbReference>
<dbReference type="InterPro" id="IPR036677">
    <property type="entry name" value="EutN_CcmL_sf"/>
</dbReference>
<dbReference type="AlphaFoldDB" id="A0A0F9WVL7"/>